<evidence type="ECO:0000313" key="2">
    <source>
        <dbReference type="EMBL" id="KJR89596.1"/>
    </source>
</evidence>
<name>A0A0F2MN40_SPOSC</name>
<sequence>MAHKAYKPATRQLEATAYGHDEVNRVPFHGAGTYVPVNETHNSGHAHHASIDTPKHVSHEPPIRIDPAFTQTEIYDAEADCAACGAIHVGNSGDVPAVKSAEARLATFCMHGESDLVLGHLAWGYRLKYHHMVFAVHMSMSGTFPEYRHRLLRPYQVSSKPDACDVAIKQFVRPIVTVTERCPSFLLYRSTQVSRHDGPQSEPLDSISIGHLYICPHANVTGADHVAAVTNSAIENAIANANMGISAKQHISCRRCPTDIELVSEPGCVTVRSWHNMGYSNTTPTSPEWMVHVVSPGNNEFVGPVVRHRQGSIRARYERAIQQQDLNNDVYTQDDENNPMTSAALRIAGRTLLGYRVQGRRELRGY</sequence>
<dbReference type="KEGG" id="ssck:SPSK_06349"/>
<comment type="caution">
    <text evidence="2">The sequence shown here is derived from an EMBL/GenBank/DDBJ whole genome shotgun (WGS) entry which is preliminary data.</text>
</comment>
<evidence type="ECO:0000313" key="3">
    <source>
        <dbReference type="Proteomes" id="UP000033710"/>
    </source>
</evidence>
<gene>
    <name evidence="2" type="ORF">SPSK_06349</name>
</gene>
<dbReference type="RefSeq" id="XP_016592272.1">
    <property type="nucleotide sequence ID" value="XM_016733055.1"/>
</dbReference>
<dbReference type="GeneID" id="27668332"/>
<organism evidence="2 3">
    <name type="scientific">Sporothrix schenckii 1099-18</name>
    <dbReference type="NCBI Taxonomy" id="1397361"/>
    <lineage>
        <taxon>Eukaryota</taxon>
        <taxon>Fungi</taxon>
        <taxon>Dikarya</taxon>
        <taxon>Ascomycota</taxon>
        <taxon>Pezizomycotina</taxon>
        <taxon>Sordariomycetes</taxon>
        <taxon>Sordariomycetidae</taxon>
        <taxon>Ophiostomatales</taxon>
        <taxon>Ophiostomataceae</taxon>
        <taxon>Sporothrix</taxon>
    </lineage>
</organism>
<dbReference type="VEuPathDB" id="FungiDB:SPSK_06349"/>
<dbReference type="EMBL" id="AXCR01000001">
    <property type="protein sequence ID" value="KJR89596.1"/>
    <property type="molecule type" value="Genomic_DNA"/>
</dbReference>
<reference evidence="2 3" key="2">
    <citation type="journal article" date="2015" name="Eukaryot. Cell">
        <title>Asexual propagation of a virulent clone complex in a human and feline outbreak of sporotrichosis.</title>
        <authorList>
            <person name="Teixeira Mde M."/>
            <person name="Rodrigues A.M."/>
            <person name="Tsui C.K."/>
            <person name="de Almeida L.G."/>
            <person name="Van Diepeningen A.D."/>
            <person name="van den Ende B.G."/>
            <person name="Fernandes G.F."/>
            <person name="Kano R."/>
            <person name="Hamelin R.C."/>
            <person name="Lopes-Bezerra L.M."/>
            <person name="Vasconcelos A.T."/>
            <person name="de Hoog S."/>
            <person name="de Camargo Z.P."/>
            <person name="Felipe M.S."/>
        </authorList>
    </citation>
    <scope>NUCLEOTIDE SEQUENCE [LARGE SCALE GENOMIC DNA]</scope>
    <source>
        <strain evidence="2 3">1099-18</strain>
    </source>
</reference>
<evidence type="ECO:0000256" key="1">
    <source>
        <dbReference type="SAM" id="MobiDB-lite"/>
    </source>
</evidence>
<feature type="region of interest" description="Disordered" evidence="1">
    <location>
        <begin position="40"/>
        <end position="60"/>
    </location>
</feature>
<proteinExistence type="predicted"/>
<dbReference type="AlphaFoldDB" id="A0A0F2MN40"/>
<dbReference type="OrthoDB" id="3766406at2759"/>
<reference evidence="2 3" key="1">
    <citation type="journal article" date="2014" name="BMC Genomics">
        <title>Comparative genomics of the major fungal agents of human and animal Sporotrichosis: Sporothrix schenckii and Sporothrix brasiliensis.</title>
        <authorList>
            <person name="Teixeira M.M."/>
            <person name="de Almeida L.G."/>
            <person name="Kubitschek-Barreira P."/>
            <person name="Alves F.L."/>
            <person name="Kioshima E.S."/>
            <person name="Abadio A.K."/>
            <person name="Fernandes L."/>
            <person name="Derengowski L.S."/>
            <person name="Ferreira K.S."/>
            <person name="Souza R.C."/>
            <person name="Ruiz J.C."/>
            <person name="de Andrade N.C."/>
            <person name="Paes H.C."/>
            <person name="Nicola A.M."/>
            <person name="Albuquerque P."/>
            <person name="Gerber A.L."/>
            <person name="Martins V.P."/>
            <person name="Peconick L.D."/>
            <person name="Neto A.V."/>
            <person name="Chaucanez C.B."/>
            <person name="Silva P.A."/>
            <person name="Cunha O.L."/>
            <person name="de Oliveira F.F."/>
            <person name="dos Santos T.C."/>
            <person name="Barros A.L."/>
            <person name="Soares M.A."/>
            <person name="de Oliveira L.M."/>
            <person name="Marini M.M."/>
            <person name="Villalobos-Duno H."/>
            <person name="Cunha M.M."/>
            <person name="de Hoog S."/>
            <person name="da Silveira J.F."/>
            <person name="Henrissat B."/>
            <person name="Nino-Vega G.A."/>
            <person name="Cisalpino P.S."/>
            <person name="Mora-Montes H.M."/>
            <person name="Almeida S.R."/>
            <person name="Stajich J.E."/>
            <person name="Lopes-Bezerra L.M."/>
            <person name="Vasconcelos A.T."/>
            <person name="Felipe M.S."/>
        </authorList>
    </citation>
    <scope>NUCLEOTIDE SEQUENCE [LARGE SCALE GENOMIC DNA]</scope>
    <source>
        <strain evidence="2 3">1099-18</strain>
    </source>
</reference>
<protein>
    <submittedName>
        <fullName evidence="2">Uncharacterized protein</fullName>
    </submittedName>
</protein>
<accession>A0A0F2MN40</accession>
<dbReference type="Proteomes" id="UP000033710">
    <property type="component" value="Unassembled WGS sequence"/>
</dbReference>
<feature type="compositionally biased region" description="Basic and acidic residues" evidence="1">
    <location>
        <begin position="49"/>
        <end position="60"/>
    </location>
</feature>